<dbReference type="EMBL" id="CDMZ01005801">
    <property type="protein sequence ID" value="CEM54615.1"/>
    <property type="molecule type" value="Genomic_DNA"/>
</dbReference>
<sequence>MAALSQSSSFHAPEGFSASAVGQMNAETLRALIENGTLHPDAWFEMPLEKEWDLQWVRQGEGVGRSYKYWKPFLIVLIEAHNFEGALLLLEAGARTDVCEWAEEPESPIPWSPGYRAQPHFYRPGKTPLHSLIFTFCSPDSSPSDESSQIPRSCDFSNEWGVTIASESKTNCLGWTCSIPFASVSGEDMCSLSLACYILAPKAVAEQLSVREAGLSPAEGGRLIGLATEKLQWKAIIGVESEWNTDIEQRARIERRYIGVLEALADWGADLSNGLPWPFSSGTPLNHACFFDAERVVEFLLERGVSPNRSTHEPFIIGFDRKRWPIAKRLLRGGADPNELQGFWGESAVEKYLRDADLQSPQLRIEILEELAKAGANFEALICEDKHTPLSLAIEW</sequence>
<protein>
    <recommendedName>
        <fullName evidence="1">Ig-like domain-containing protein</fullName>
    </recommendedName>
</protein>
<dbReference type="PhylomeDB" id="A0A0G4IBS8"/>
<evidence type="ECO:0000259" key="1">
    <source>
        <dbReference type="PROSITE" id="PS50835"/>
    </source>
</evidence>
<dbReference type="PROSITE" id="PS50835">
    <property type="entry name" value="IG_LIKE"/>
    <property type="match status" value="1"/>
</dbReference>
<dbReference type="AlphaFoldDB" id="A0A0G4IBS8"/>
<accession>A0A0G4IBS8</accession>
<gene>
    <name evidence="2" type="ORF">Cvel_12908</name>
</gene>
<reference evidence="2" key="1">
    <citation type="submission" date="2014-11" db="EMBL/GenBank/DDBJ databases">
        <authorList>
            <person name="Otto D Thomas"/>
            <person name="Naeem Raeece"/>
        </authorList>
    </citation>
    <scope>NUCLEOTIDE SEQUENCE</scope>
</reference>
<feature type="domain" description="Ig-like" evidence="1">
    <location>
        <begin position="361"/>
        <end position="396"/>
    </location>
</feature>
<organism evidence="2">
    <name type="scientific">Chromera velia CCMP2878</name>
    <dbReference type="NCBI Taxonomy" id="1169474"/>
    <lineage>
        <taxon>Eukaryota</taxon>
        <taxon>Sar</taxon>
        <taxon>Alveolata</taxon>
        <taxon>Colpodellida</taxon>
        <taxon>Chromeraceae</taxon>
        <taxon>Chromera</taxon>
    </lineage>
</organism>
<dbReference type="InterPro" id="IPR007110">
    <property type="entry name" value="Ig-like_dom"/>
</dbReference>
<dbReference type="VEuPathDB" id="CryptoDB:Cvel_12908"/>
<proteinExistence type="predicted"/>
<dbReference type="Gene3D" id="1.25.40.20">
    <property type="entry name" value="Ankyrin repeat-containing domain"/>
    <property type="match status" value="1"/>
</dbReference>
<dbReference type="SUPFAM" id="SSF48403">
    <property type="entry name" value="Ankyrin repeat"/>
    <property type="match status" value="1"/>
</dbReference>
<dbReference type="InterPro" id="IPR036770">
    <property type="entry name" value="Ankyrin_rpt-contain_sf"/>
</dbReference>
<name>A0A0G4IBS8_9ALVE</name>
<evidence type="ECO:0000313" key="2">
    <source>
        <dbReference type="EMBL" id="CEM54615.1"/>
    </source>
</evidence>